<name>A0A7U3YJB1_DESPD</name>
<sequence length="104" mass="11863">MDTDDFSEMAREVIVRAAQVSDSLKAELGAMSMEHATEDDWLRGAWEYLQEIAEAPEEFVEFWNLEEEERVTATMISELAVDLASQVEKVLATPMAERGFEEME</sequence>
<organism evidence="1 2">
    <name type="scientific">Desulfobulbus propionicus (strain ATCC 33891 / DSM 2032 / VKM B-1956 / 1pr3)</name>
    <dbReference type="NCBI Taxonomy" id="577650"/>
    <lineage>
        <taxon>Bacteria</taxon>
        <taxon>Pseudomonadati</taxon>
        <taxon>Thermodesulfobacteriota</taxon>
        <taxon>Desulfobulbia</taxon>
        <taxon>Desulfobulbales</taxon>
        <taxon>Desulfobulbaceae</taxon>
        <taxon>Desulfobulbus</taxon>
    </lineage>
</organism>
<evidence type="ECO:0000313" key="1">
    <source>
        <dbReference type="EMBL" id="ADW16446.1"/>
    </source>
</evidence>
<protein>
    <submittedName>
        <fullName evidence="1">Uncharacterized protein</fullName>
    </submittedName>
</protein>
<reference evidence="1 2" key="1">
    <citation type="journal article" date="2011" name="Stand. Genomic Sci.">
        <title>Complete genome sequence of Desulfobulbus propionicus type strain (1pr3).</title>
        <authorList>
            <person name="Pagani I."/>
            <person name="Lapidus A."/>
            <person name="Nolan M."/>
            <person name="Lucas S."/>
            <person name="Hammon N."/>
            <person name="Deshpande S."/>
            <person name="Cheng J.F."/>
            <person name="Chertkov O."/>
            <person name="Davenport K."/>
            <person name="Tapia R."/>
            <person name="Han C."/>
            <person name="Goodwin L."/>
            <person name="Pitluck S."/>
            <person name="Liolios K."/>
            <person name="Mavromatis K."/>
            <person name="Ivanova N."/>
            <person name="Mikhailova N."/>
            <person name="Pati A."/>
            <person name="Chen A."/>
            <person name="Palaniappan K."/>
            <person name="Land M."/>
            <person name="Hauser L."/>
            <person name="Chang Y.J."/>
            <person name="Jeffries C.D."/>
            <person name="Detter J.C."/>
            <person name="Brambilla E."/>
            <person name="Kannan K.P."/>
            <person name="Djao O.D."/>
            <person name="Rohde M."/>
            <person name="Pukall R."/>
            <person name="Spring S."/>
            <person name="Goker M."/>
            <person name="Sikorski J."/>
            <person name="Woyke T."/>
            <person name="Bristow J."/>
            <person name="Eisen J.A."/>
            <person name="Markowitz V."/>
            <person name="Hugenholtz P."/>
            <person name="Kyrpides N.C."/>
            <person name="Klenk H.P."/>
        </authorList>
    </citation>
    <scope>NUCLEOTIDE SEQUENCE [LARGE SCALE GENOMIC DNA]</scope>
    <source>
        <strain evidence="2">ATCC 33891 / DSM 2032 / 1pr3</strain>
    </source>
</reference>
<dbReference type="EMBL" id="CP002364">
    <property type="protein sequence ID" value="ADW16446.1"/>
    <property type="molecule type" value="Genomic_DNA"/>
</dbReference>
<gene>
    <name evidence="1" type="ordered locus">Despr_0260</name>
</gene>
<dbReference type="RefSeq" id="WP_015722994.1">
    <property type="nucleotide sequence ID" value="NC_014972.1"/>
</dbReference>
<dbReference type="KEGG" id="dpr:Despr_0260"/>
<proteinExistence type="predicted"/>
<dbReference type="Proteomes" id="UP000006365">
    <property type="component" value="Chromosome"/>
</dbReference>
<keyword evidence="2" id="KW-1185">Reference proteome</keyword>
<evidence type="ECO:0000313" key="2">
    <source>
        <dbReference type="Proteomes" id="UP000006365"/>
    </source>
</evidence>
<dbReference type="AlphaFoldDB" id="A0A7U3YJB1"/>
<accession>A0A7U3YJB1</accession>